<keyword evidence="3" id="KW-1185">Reference proteome</keyword>
<name>A0A6I6MKX2_9CAUL</name>
<accession>A0A6I6MKX2</accession>
<dbReference type="AlphaFoldDB" id="A0A6I6MKX2"/>
<evidence type="ECO:0000256" key="1">
    <source>
        <dbReference type="SAM" id="MobiDB-lite"/>
    </source>
</evidence>
<gene>
    <name evidence="2" type="ORF">DSM104635_00702</name>
</gene>
<organism evidence="2 3">
    <name type="scientific">Terricaulis silvestris</name>
    <dbReference type="NCBI Taxonomy" id="2686094"/>
    <lineage>
        <taxon>Bacteria</taxon>
        <taxon>Pseudomonadati</taxon>
        <taxon>Pseudomonadota</taxon>
        <taxon>Alphaproteobacteria</taxon>
        <taxon>Caulobacterales</taxon>
        <taxon>Caulobacteraceae</taxon>
        <taxon>Terricaulis</taxon>
    </lineage>
</organism>
<dbReference type="KEGG" id="tsv:DSM104635_00702"/>
<dbReference type="EMBL" id="CP047045">
    <property type="protein sequence ID" value="QGZ93888.1"/>
    <property type="molecule type" value="Genomic_DNA"/>
</dbReference>
<evidence type="ECO:0000313" key="3">
    <source>
        <dbReference type="Proteomes" id="UP000431269"/>
    </source>
</evidence>
<sequence length="230" mass="25366">MHDFTAPAPIADLWKSARAVLADALSAFGGPQQIQRTLDRIARSAIRRQLKALEVLVMKLLLIEAAKLPAVTKRAHAAPNGQGRSAHAADPARPETWRVCFQLHIPPEPKDTGPRIRGFGPSRLIRAVVVDANTFANRLAAMRASISNEERDSAAAARLARRFEALRRVFANPAPRARRLKHKLIALKQRAFAAARRIVAHKPPPRQLDPILLDRTRYAAEHAPPAFDTG</sequence>
<proteinExistence type="predicted"/>
<dbReference type="Proteomes" id="UP000431269">
    <property type="component" value="Chromosome"/>
</dbReference>
<feature type="region of interest" description="Disordered" evidence="1">
    <location>
        <begin position="74"/>
        <end position="93"/>
    </location>
</feature>
<evidence type="ECO:0000313" key="2">
    <source>
        <dbReference type="EMBL" id="QGZ93888.1"/>
    </source>
</evidence>
<dbReference type="RefSeq" id="WP_158764872.1">
    <property type="nucleotide sequence ID" value="NZ_CP047045.1"/>
</dbReference>
<reference evidence="3" key="1">
    <citation type="submission" date="2019-12" db="EMBL/GenBank/DDBJ databases">
        <title>Complete genome of Terracaulis silvestris 0127_4.</title>
        <authorList>
            <person name="Vieira S."/>
            <person name="Riedel T."/>
            <person name="Sproer C."/>
            <person name="Pascual J."/>
            <person name="Boedeker C."/>
            <person name="Overmann J."/>
        </authorList>
    </citation>
    <scope>NUCLEOTIDE SEQUENCE [LARGE SCALE GENOMIC DNA]</scope>
    <source>
        <strain evidence="3">0127_4</strain>
    </source>
</reference>
<protein>
    <submittedName>
        <fullName evidence="2">Uncharacterized protein</fullName>
    </submittedName>
</protein>